<dbReference type="PANTHER" id="PTHR23151">
    <property type="entry name" value="DIHYDROLIPOAMIDE ACETYL/SUCCINYL-TRANSFERASE-RELATED"/>
    <property type="match status" value="1"/>
</dbReference>
<dbReference type="EMBL" id="PVUF01000004">
    <property type="protein sequence ID" value="PRZ48209.1"/>
    <property type="molecule type" value="Genomic_DNA"/>
</dbReference>
<dbReference type="CDD" id="cd06849">
    <property type="entry name" value="lipoyl_domain"/>
    <property type="match status" value="2"/>
</dbReference>
<dbReference type="InterPro" id="IPR003016">
    <property type="entry name" value="2-oxoA_DH_lipoyl-BS"/>
</dbReference>
<reference evidence="5 6" key="1">
    <citation type="submission" date="2018-03" db="EMBL/GenBank/DDBJ databases">
        <title>Genomic Encyclopedia of Archaeal and Bacterial Type Strains, Phase II (KMG-II): from individual species to whole genera.</title>
        <authorList>
            <person name="Goeker M."/>
        </authorList>
    </citation>
    <scope>NUCLEOTIDE SEQUENCE [LARGE SCALE GENOMIC DNA]</scope>
    <source>
        <strain evidence="5 6">DSM 25328</strain>
    </source>
</reference>
<keyword evidence="2" id="KW-0450">Lipoyl</keyword>
<dbReference type="Gene3D" id="4.10.320.10">
    <property type="entry name" value="E3-binding domain"/>
    <property type="match status" value="1"/>
</dbReference>
<dbReference type="GO" id="GO:0006086">
    <property type="term" value="P:pyruvate decarboxylation to acetyl-CoA"/>
    <property type="evidence" value="ECO:0007669"/>
    <property type="project" value="InterPro"/>
</dbReference>
<organism evidence="5 6">
    <name type="scientific">Tritonibacter scottomollicae</name>
    <name type="common">Epibacterium scottomollicae</name>
    <dbReference type="NCBI Taxonomy" id="483013"/>
    <lineage>
        <taxon>Bacteria</taxon>
        <taxon>Pseudomonadati</taxon>
        <taxon>Pseudomonadota</taxon>
        <taxon>Alphaproteobacteria</taxon>
        <taxon>Rhodobacterales</taxon>
        <taxon>Paracoccaceae</taxon>
        <taxon>Tritonibacter</taxon>
    </lineage>
</organism>
<dbReference type="OrthoDB" id="9804723at2"/>
<dbReference type="InterPro" id="IPR011053">
    <property type="entry name" value="Single_hybrid_motif"/>
</dbReference>
<evidence type="ECO:0000313" key="5">
    <source>
        <dbReference type="EMBL" id="PRZ48209.1"/>
    </source>
</evidence>
<dbReference type="InterPro" id="IPR000089">
    <property type="entry name" value="Biotin_lipoyl"/>
</dbReference>
<keyword evidence="5" id="KW-0808">Transferase</keyword>
<dbReference type="PROSITE" id="PS00189">
    <property type="entry name" value="LIPOYL"/>
    <property type="match status" value="2"/>
</dbReference>
<dbReference type="Gene3D" id="2.40.50.100">
    <property type="match status" value="2"/>
</dbReference>
<dbReference type="PANTHER" id="PTHR23151:SF75">
    <property type="entry name" value="DIHYDROLIPOYLLYSINE-RESIDUE ACETYLTRANSFERASE COMPONENT 5 OF PYRUVATE DEHYDROGENASE COMPLEX, CHLOROPLASTIC"/>
    <property type="match status" value="1"/>
</dbReference>
<feature type="domain" description="Lipoyl-binding" evidence="4">
    <location>
        <begin position="2"/>
        <end position="77"/>
    </location>
</feature>
<dbReference type="InterPro" id="IPR045257">
    <property type="entry name" value="E2/Pdx1"/>
</dbReference>
<feature type="domain" description="Lipoyl-binding" evidence="4">
    <location>
        <begin position="104"/>
        <end position="179"/>
    </location>
</feature>
<sequence>MPLDVIMPALGMAQDTGRIVAWHKASGDAVAAGDVLFEVETDKATMEVEAQEPGFLTDVAAAAGDDVPVGDVIARIADAPGDSASPSPAPSDNASSPADALPEGNSVIMPTLGMAQDTGQLVAWHKTPGEAVAEDDILFEVETDKSTVEVPAGFDGYVAAQLAEAGEDVPVGDIIAIISATPPDTPVVRRHATQTVANNTPPAAEDTNRKPSPPPKPDPERRTNAAPAGTPRSDGRILASPKARRLAREQGLDLEHLVQAGHPQPYHVRDLEVLKALPTQAQAMQAQASQPARRLTAELTSVDLAAFTNWAAEHADIGDPRALLAGLAGAGLERDDAVVAVEQPGGLRHFHVPRGALGGVTPHDGEDPSPDLILRDLRQARITTVAIGPEHAPVLTLTTCGEGLSLTLECSAEQLSGPAAVTLLSETAGRLEQPLRHLL</sequence>
<evidence type="ECO:0000256" key="2">
    <source>
        <dbReference type="ARBA" id="ARBA00022823"/>
    </source>
</evidence>
<dbReference type="AlphaFoldDB" id="A0A2T1AHX9"/>
<dbReference type="PROSITE" id="PS50968">
    <property type="entry name" value="BIOTINYL_LIPOYL"/>
    <property type="match status" value="2"/>
</dbReference>
<dbReference type="Proteomes" id="UP000237718">
    <property type="component" value="Unassembled WGS sequence"/>
</dbReference>
<dbReference type="GO" id="GO:0004742">
    <property type="term" value="F:dihydrolipoyllysine-residue acetyltransferase activity"/>
    <property type="evidence" value="ECO:0007669"/>
    <property type="project" value="TreeGrafter"/>
</dbReference>
<comment type="caution">
    <text evidence="5">The sequence shown here is derived from an EMBL/GenBank/DDBJ whole genome shotgun (WGS) entry which is preliminary data.</text>
</comment>
<evidence type="ECO:0000256" key="3">
    <source>
        <dbReference type="SAM" id="MobiDB-lite"/>
    </source>
</evidence>
<protein>
    <submittedName>
        <fullName evidence="5">Pyruvate dehydrogenase E2 component (Dihydrolipoamide acetyltransferase)/2-oxoglutarate dehydrogenase E2 component (Dihydrolipoamide succinyltransferase)</fullName>
    </submittedName>
</protein>
<dbReference type="SUPFAM" id="SSF51230">
    <property type="entry name" value="Single hybrid motif"/>
    <property type="match status" value="2"/>
</dbReference>
<comment type="cofactor">
    <cofactor evidence="1">
        <name>(R)-lipoate</name>
        <dbReference type="ChEBI" id="CHEBI:83088"/>
    </cofactor>
</comment>
<evidence type="ECO:0000256" key="1">
    <source>
        <dbReference type="ARBA" id="ARBA00001938"/>
    </source>
</evidence>
<feature type="region of interest" description="Disordered" evidence="3">
    <location>
        <begin position="78"/>
        <end position="104"/>
    </location>
</feature>
<feature type="region of interest" description="Disordered" evidence="3">
    <location>
        <begin position="195"/>
        <end position="246"/>
    </location>
</feature>
<feature type="compositionally biased region" description="Low complexity" evidence="3">
    <location>
        <begin position="78"/>
        <end position="102"/>
    </location>
</feature>
<keyword evidence="5" id="KW-0670">Pyruvate</keyword>
<dbReference type="RefSeq" id="WP_106163159.1">
    <property type="nucleotide sequence ID" value="NZ_PVUF01000004.1"/>
</dbReference>
<dbReference type="Pfam" id="PF00364">
    <property type="entry name" value="Biotin_lipoyl"/>
    <property type="match status" value="2"/>
</dbReference>
<name>A0A2T1AHX9_TRISK</name>
<dbReference type="GO" id="GO:0045254">
    <property type="term" value="C:pyruvate dehydrogenase complex"/>
    <property type="evidence" value="ECO:0007669"/>
    <property type="project" value="InterPro"/>
</dbReference>
<dbReference type="InterPro" id="IPR036625">
    <property type="entry name" value="E3-bd_dom_sf"/>
</dbReference>
<proteinExistence type="predicted"/>
<evidence type="ECO:0000259" key="4">
    <source>
        <dbReference type="PROSITE" id="PS50968"/>
    </source>
</evidence>
<gene>
    <name evidence="5" type="ORF">CLV89_10431</name>
</gene>
<accession>A0A2T1AHX9</accession>
<evidence type="ECO:0000313" key="6">
    <source>
        <dbReference type="Proteomes" id="UP000237718"/>
    </source>
</evidence>